<proteinExistence type="predicted"/>
<dbReference type="HOGENOM" id="CLU_072433_0_0_1"/>
<feature type="region of interest" description="Disordered" evidence="1">
    <location>
        <begin position="173"/>
        <end position="219"/>
    </location>
</feature>
<gene>
    <name evidence="2" type="ordered locus">MTR_5g073180</name>
</gene>
<accession>A0A0C3XP80</accession>
<accession>G7JZP1</accession>
<protein>
    <submittedName>
        <fullName evidence="2 3">Uncharacterized protein</fullName>
    </submittedName>
</protein>
<dbReference type="EnsemblPlants" id="AES98817">
    <property type="protein sequence ID" value="AES98817"/>
    <property type="gene ID" value="MTR_5g073180"/>
</dbReference>
<dbReference type="Proteomes" id="UP000002051">
    <property type="component" value="Chromosome 5"/>
</dbReference>
<evidence type="ECO:0000256" key="1">
    <source>
        <dbReference type="SAM" id="MobiDB-lite"/>
    </source>
</evidence>
<reference evidence="3" key="3">
    <citation type="submission" date="2015-04" db="UniProtKB">
        <authorList>
            <consortium name="EnsemblPlants"/>
        </authorList>
    </citation>
    <scope>IDENTIFICATION</scope>
    <source>
        <strain evidence="3">cv. Jemalong A17</strain>
    </source>
</reference>
<evidence type="ECO:0000313" key="4">
    <source>
        <dbReference type="Proteomes" id="UP000002051"/>
    </source>
</evidence>
<organism evidence="2 4">
    <name type="scientific">Medicago truncatula</name>
    <name type="common">Barrel medic</name>
    <name type="synonym">Medicago tribuloides</name>
    <dbReference type="NCBI Taxonomy" id="3880"/>
    <lineage>
        <taxon>Eukaryota</taxon>
        <taxon>Viridiplantae</taxon>
        <taxon>Streptophyta</taxon>
        <taxon>Embryophyta</taxon>
        <taxon>Tracheophyta</taxon>
        <taxon>Spermatophyta</taxon>
        <taxon>Magnoliopsida</taxon>
        <taxon>eudicotyledons</taxon>
        <taxon>Gunneridae</taxon>
        <taxon>Pentapetalae</taxon>
        <taxon>rosids</taxon>
        <taxon>fabids</taxon>
        <taxon>Fabales</taxon>
        <taxon>Fabaceae</taxon>
        <taxon>Papilionoideae</taxon>
        <taxon>50 kb inversion clade</taxon>
        <taxon>NPAAA clade</taxon>
        <taxon>Hologalegina</taxon>
        <taxon>IRL clade</taxon>
        <taxon>Trifolieae</taxon>
        <taxon>Medicago</taxon>
    </lineage>
</organism>
<reference evidence="2 4" key="2">
    <citation type="journal article" date="2014" name="BMC Genomics">
        <title>An improved genome release (version Mt4.0) for the model legume Medicago truncatula.</title>
        <authorList>
            <person name="Tang H."/>
            <person name="Krishnakumar V."/>
            <person name="Bidwell S."/>
            <person name="Rosen B."/>
            <person name="Chan A."/>
            <person name="Zhou S."/>
            <person name="Gentzbittel L."/>
            <person name="Childs K.L."/>
            <person name="Yandell M."/>
            <person name="Gundlach H."/>
            <person name="Mayer K.F."/>
            <person name="Schwartz D.C."/>
            <person name="Town C.D."/>
        </authorList>
    </citation>
    <scope>GENOME REANNOTATION</scope>
    <source>
        <strain evidence="3 4">cv. Jemalong A17</strain>
    </source>
</reference>
<dbReference type="PaxDb" id="3880-AES98817"/>
<sequence>MAPKKTQLELQASSKKRTKNSDEDDEPVLNVNSKKRLAPQKTLNKLINKTALEPEASSVMKNLPEDDHDHKTVLNVVDSNKLKTDDGNKGIETSKTPLKSEDDEPWNPSKPLPEGFVPWLEHDHDKCIAEQLGIDLDAPIPAEYADYFYNQATPSPEGSFNLHYSDSELAKIDPLDFPREPTPPMEFRFASRNPPSSPSDGDLGSDDDSDGLGGPITRSKTKKREEALYDKLLELECSDAKTAKWLKRINDDEARHMYKKNVLYLYNLCKMLIYLGSDDDSDGLGRPITRSKTKKREEAYKKQLELESCPDAKIAQRLKRIDDDEARWKPTS</sequence>
<evidence type="ECO:0000313" key="2">
    <source>
        <dbReference type="EMBL" id="AES98817.2"/>
    </source>
</evidence>
<feature type="compositionally biased region" description="Basic and acidic residues" evidence="1">
    <location>
        <begin position="63"/>
        <end position="72"/>
    </location>
</feature>
<keyword evidence="4" id="KW-1185">Reference proteome</keyword>
<dbReference type="EMBL" id="CM001221">
    <property type="protein sequence ID" value="AES98817.2"/>
    <property type="molecule type" value="Genomic_DNA"/>
</dbReference>
<evidence type="ECO:0000313" key="3">
    <source>
        <dbReference type="EnsemblPlants" id="AES98817"/>
    </source>
</evidence>
<feature type="region of interest" description="Disordered" evidence="1">
    <location>
        <begin position="1"/>
        <end position="118"/>
    </location>
</feature>
<reference evidence="2 4" key="1">
    <citation type="journal article" date="2011" name="Nature">
        <title>The Medicago genome provides insight into the evolution of rhizobial symbioses.</title>
        <authorList>
            <person name="Young N.D."/>
            <person name="Debelle F."/>
            <person name="Oldroyd G.E."/>
            <person name="Geurts R."/>
            <person name="Cannon S.B."/>
            <person name="Udvardi M.K."/>
            <person name="Benedito V.A."/>
            <person name="Mayer K.F."/>
            <person name="Gouzy J."/>
            <person name="Schoof H."/>
            <person name="Van de Peer Y."/>
            <person name="Proost S."/>
            <person name="Cook D.R."/>
            <person name="Meyers B.C."/>
            <person name="Spannagl M."/>
            <person name="Cheung F."/>
            <person name="De Mita S."/>
            <person name="Krishnakumar V."/>
            <person name="Gundlach H."/>
            <person name="Zhou S."/>
            <person name="Mudge J."/>
            <person name="Bharti A.K."/>
            <person name="Murray J.D."/>
            <person name="Naoumkina M.A."/>
            <person name="Rosen B."/>
            <person name="Silverstein K.A."/>
            <person name="Tang H."/>
            <person name="Rombauts S."/>
            <person name="Zhao P.X."/>
            <person name="Zhou P."/>
            <person name="Barbe V."/>
            <person name="Bardou P."/>
            <person name="Bechner M."/>
            <person name="Bellec A."/>
            <person name="Berger A."/>
            <person name="Berges H."/>
            <person name="Bidwell S."/>
            <person name="Bisseling T."/>
            <person name="Choisne N."/>
            <person name="Couloux A."/>
            <person name="Denny R."/>
            <person name="Deshpande S."/>
            <person name="Dai X."/>
            <person name="Doyle J.J."/>
            <person name="Dudez A.M."/>
            <person name="Farmer A.D."/>
            <person name="Fouteau S."/>
            <person name="Franken C."/>
            <person name="Gibelin C."/>
            <person name="Gish J."/>
            <person name="Goldstein S."/>
            <person name="Gonzalez A.J."/>
            <person name="Green P.J."/>
            <person name="Hallab A."/>
            <person name="Hartog M."/>
            <person name="Hua A."/>
            <person name="Humphray S.J."/>
            <person name="Jeong D.H."/>
            <person name="Jing Y."/>
            <person name="Jocker A."/>
            <person name="Kenton S.M."/>
            <person name="Kim D.J."/>
            <person name="Klee K."/>
            <person name="Lai H."/>
            <person name="Lang C."/>
            <person name="Lin S."/>
            <person name="Macmil S.L."/>
            <person name="Magdelenat G."/>
            <person name="Matthews L."/>
            <person name="McCorrison J."/>
            <person name="Monaghan E.L."/>
            <person name="Mun J.H."/>
            <person name="Najar F.Z."/>
            <person name="Nicholson C."/>
            <person name="Noirot C."/>
            <person name="O'Bleness M."/>
            <person name="Paule C.R."/>
            <person name="Poulain J."/>
            <person name="Prion F."/>
            <person name="Qin B."/>
            <person name="Qu C."/>
            <person name="Retzel E.F."/>
            <person name="Riddle C."/>
            <person name="Sallet E."/>
            <person name="Samain S."/>
            <person name="Samson N."/>
            <person name="Sanders I."/>
            <person name="Saurat O."/>
            <person name="Scarpelli C."/>
            <person name="Schiex T."/>
            <person name="Segurens B."/>
            <person name="Severin A.J."/>
            <person name="Sherrier D.J."/>
            <person name="Shi R."/>
            <person name="Sims S."/>
            <person name="Singer S.R."/>
            <person name="Sinharoy S."/>
            <person name="Sterck L."/>
            <person name="Viollet A."/>
            <person name="Wang B.B."/>
            <person name="Wang K."/>
            <person name="Wang M."/>
            <person name="Wang X."/>
            <person name="Warfsmann J."/>
            <person name="Weissenbach J."/>
            <person name="White D.D."/>
            <person name="White J.D."/>
            <person name="Wiley G.B."/>
            <person name="Wincker P."/>
            <person name="Xing Y."/>
            <person name="Yang L."/>
            <person name="Yao Z."/>
            <person name="Ying F."/>
            <person name="Zhai J."/>
            <person name="Zhou L."/>
            <person name="Zuber A."/>
            <person name="Denarie J."/>
            <person name="Dixon R.A."/>
            <person name="May G.D."/>
            <person name="Schwartz D.C."/>
            <person name="Rogers J."/>
            <person name="Quetier F."/>
            <person name="Town C.D."/>
            <person name="Roe B.A."/>
        </authorList>
    </citation>
    <scope>NUCLEOTIDE SEQUENCE [LARGE SCALE GENOMIC DNA]</scope>
    <source>
        <strain evidence="2">A17</strain>
        <strain evidence="3 4">cv. Jemalong A17</strain>
    </source>
</reference>
<name>G7JZP1_MEDTR</name>
<feature type="compositionally biased region" description="Basic and acidic residues" evidence="1">
    <location>
        <begin position="80"/>
        <end position="89"/>
    </location>
</feature>
<dbReference type="AlphaFoldDB" id="G7JZP1"/>